<dbReference type="Proteomes" id="UP000318017">
    <property type="component" value="Chromosome"/>
</dbReference>
<accession>A0A518GAI0</accession>
<dbReference type="GO" id="GO:0016787">
    <property type="term" value="F:hydrolase activity"/>
    <property type="evidence" value="ECO:0007669"/>
    <property type="project" value="UniProtKB-ARBA"/>
</dbReference>
<dbReference type="PANTHER" id="PTHR10151">
    <property type="entry name" value="ECTONUCLEOTIDE PYROPHOSPHATASE/PHOSPHODIESTERASE"/>
    <property type="match status" value="1"/>
</dbReference>
<evidence type="ECO:0000313" key="2">
    <source>
        <dbReference type="Proteomes" id="UP000318017"/>
    </source>
</evidence>
<dbReference type="InterPro" id="IPR017850">
    <property type="entry name" value="Alkaline_phosphatase_core_sf"/>
</dbReference>
<dbReference type="Gene3D" id="3.40.720.10">
    <property type="entry name" value="Alkaline Phosphatase, subunit A"/>
    <property type="match status" value="1"/>
</dbReference>
<evidence type="ECO:0000313" key="1">
    <source>
        <dbReference type="EMBL" id="QDV25594.1"/>
    </source>
</evidence>
<dbReference type="SUPFAM" id="SSF53649">
    <property type="entry name" value="Alkaline phosphatase-like"/>
    <property type="match status" value="1"/>
</dbReference>
<reference evidence="1 2" key="1">
    <citation type="submission" date="2019-02" db="EMBL/GenBank/DDBJ databases">
        <title>Deep-cultivation of Planctomycetes and their phenomic and genomic characterization uncovers novel biology.</title>
        <authorList>
            <person name="Wiegand S."/>
            <person name="Jogler M."/>
            <person name="Boedeker C."/>
            <person name="Pinto D."/>
            <person name="Vollmers J."/>
            <person name="Rivas-Marin E."/>
            <person name="Kohn T."/>
            <person name="Peeters S.H."/>
            <person name="Heuer A."/>
            <person name="Rast P."/>
            <person name="Oberbeckmann S."/>
            <person name="Bunk B."/>
            <person name="Jeske O."/>
            <person name="Meyerdierks A."/>
            <person name="Storesund J.E."/>
            <person name="Kallscheuer N."/>
            <person name="Luecker S."/>
            <person name="Lage O.M."/>
            <person name="Pohl T."/>
            <person name="Merkel B.J."/>
            <person name="Hornburger P."/>
            <person name="Mueller R.-W."/>
            <person name="Bruemmer F."/>
            <person name="Labrenz M."/>
            <person name="Spormann A.M."/>
            <person name="Op den Camp H."/>
            <person name="Overmann J."/>
            <person name="Amann R."/>
            <person name="Jetten M.S.M."/>
            <person name="Mascher T."/>
            <person name="Medema M.H."/>
            <person name="Devos D.P."/>
            <person name="Kaster A.-K."/>
            <person name="Ovreas L."/>
            <person name="Rohde M."/>
            <person name="Galperin M.Y."/>
            <person name="Jogler C."/>
        </authorList>
    </citation>
    <scope>NUCLEOTIDE SEQUENCE [LARGE SCALE GENOMIC DNA]</scope>
    <source>
        <strain evidence="1 2">Q31a</strain>
    </source>
</reference>
<dbReference type="AlphaFoldDB" id="A0A518GAI0"/>
<sequence length="462" mass="49824">MSKQYYQLWILRIAIFLLAIPSGLVYSAEGQRHVVVVSLDGLAAFLVDDPNVPLPTIRRLARQGAIVDGGMIVSNPSVTWPNHTTLITGVRPEKHGVLANGVIVRGASGVPTVIDPRRDQSDLVRFPTLVDAAHAAGLSTAEINWPCTRGSTTLGDQFPDVPEALQHTTPRLRSELVELGLLEDETDASFRKLSSVGKDYVWTEAACHLIRERKPNLLLVHLLNVDSTHHAVGPQTAAGYTANAYADMCLARIVDAIDEAGIREQTTLIVVSDHGFARTPQALRPNVILRQAELLKVDAGKISEARVHVVPEGGIGLVYCTHPGEAQRDAEAFKDRFEGMEGVAEVILPQRYAEVGLQHPREYPQSPDAILVAKDGYAVSASADGDTFIASNTEAKTSLGTHGFLSTLPKMKAMCILSGANVRPGTKLETIENIDVAPTIAHLLAVDYPLADGHALKTALTR</sequence>
<protein>
    <submittedName>
        <fullName evidence="1">Type I phosphodiesterase / nucleotide pyrophosphatase</fullName>
    </submittedName>
</protein>
<dbReference type="RefSeq" id="WP_145080885.1">
    <property type="nucleotide sequence ID" value="NZ_CP036298.1"/>
</dbReference>
<proteinExistence type="predicted"/>
<dbReference type="KEGG" id="ahel:Q31a_39200"/>
<dbReference type="EMBL" id="CP036298">
    <property type="protein sequence ID" value="QDV25594.1"/>
    <property type="molecule type" value="Genomic_DNA"/>
</dbReference>
<name>A0A518GAI0_9BACT</name>
<dbReference type="Pfam" id="PF01663">
    <property type="entry name" value="Phosphodiest"/>
    <property type="match status" value="1"/>
</dbReference>
<keyword evidence="2" id="KW-1185">Reference proteome</keyword>
<dbReference type="OrthoDB" id="9779418at2"/>
<organism evidence="1 2">
    <name type="scientific">Aureliella helgolandensis</name>
    <dbReference type="NCBI Taxonomy" id="2527968"/>
    <lineage>
        <taxon>Bacteria</taxon>
        <taxon>Pseudomonadati</taxon>
        <taxon>Planctomycetota</taxon>
        <taxon>Planctomycetia</taxon>
        <taxon>Pirellulales</taxon>
        <taxon>Pirellulaceae</taxon>
        <taxon>Aureliella</taxon>
    </lineage>
</organism>
<dbReference type="InterPro" id="IPR002591">
    <property type="entry name" value="Phosphodiest/P_Trfase"/>
</dbReference>
<gene>
    <name evidence="1" type="ORF">Q31a_39200</name>
</gene>
<dbReference type="PANTHER" id="PTHR10151:SF120">
    <property type="entry name" value="BIS(5'-ADENOSYL)-TRIPHOSPHATASE"/>
    <property type="match status" value="1"/>
</dbReference>